<gene>
    <name evidence="1" type="ordered locus">Mesil_0252</name>
</gene>
<organism evidence="1 2">
    <name type="scientific">Allomeiothermus silvanus (strain ATCC 700542 / DSM 9946 / NBRC 106475 / NCIMB 13440 / VI-R2)</name>
    <name type="common">Thermus silvanus</name>
    <dbReference type="NCBI Taxonomy" id="526227"/>
    <lineage>
        <taxon>Bacteria</taxon>
        <taxon>Thermotogati</taxon>
        <taxon>Deinococcota</taxon>
        <taxon>Deinococci</taxon>
        <taxon>Thermales</taxon>
        <taxon>Thermaceae</taxon>
        <taxon>Allomeiothermus</taxon>
    </lineage>
</organism>
<dbReference type="Proteomes" id="UP000001916">
    <property type="component" value="Chromosome"/>
</dbReference>
<accession>D7BHF8</accession>
<keyword evidence="2" id="KW-1185">Reference proteome</keyword>
<reference evidence="1 2" key="1">
    <citation type="journal article" date="2010" name="Stand. Genomic Sci.">
        <title>Complete genome sequence of Meiothermus silvanus type strain (VI-R2).</title>
        <authorList>
            <person name="Sikorski J."/>
            <person name="Tindall B.J."/>
            <person name="Lowry S."/>
            <person name="Lucas S."/>
            <person name="Nolan M."/>
            <person name="Copeland A."/>
            <person name="Glavina Del Rio T."/>
            <person name="Tice H."/>
            <person name="Cheng J.F."/>
            <person name="Han C."/>
            <person name="Pitluck S."/>
            <person name="Liolios K."/>
            <person name="Ivanova N."/>
            <person name="Mavromatis K."/>
            <person name="Mikhailova N."/>
            <person name="Pati A."/>
            <person name="Goodwin L."/>
            <person name="Chen A."/>
            <person name="Palaniappan K."/>
            <person name="Land M."/>
            <person name="Hauser L."/>
            <person name="Chang Y.J."/>
            <person name="Jeffries C.D."/>
            <person name="Rohde M."/>
            <person name="Goker M."/>
            <person name="Woyke T."/>
            <person name="Bristow J."/>
            <person name="Eisen J.A."/>
            <person name="Markowitz V."/>
            <person name="Hugenholtz P."/>
            <person name="Kyrpides N.C."/>
            <person name="Klenk H.P."/>
            <person name="Lapidus A."/>
        </authorList>
    </citation>
    <scope>NUCLEOTIDE SEQUENCE [LARGE SCALE GENOMIC DNA]</scope>
    <source>
        <strain evidence="2">ATCC 700542 / DSM 9946 / VI-R2</strain>
    </source>
</reference>
<dbReference type="STRING" id="526227.Mesil_0252"/>
<dbReference type="KEGG" id="msv:Mesil_0252"/>
<protein>
    <submittedName>
        <fullName evidence="1">Uncharacterized protein</fullName>
    </submittedName>
</protein>
<dbReference type="AlphaFoldDB" id="D7BHF8"/>
<sequence>MAQSFTSRLLPRAQGPVYLVLLWPDRTGNWEGRIKNAKTGAEFSFRELEELMSWLEAHKNGENRGLA</sequence>
<dbReference type="EMBL" id="CP002042">
    <property type="protein sequence ID" value="ADH62196.1"/>
    <property type="molecule type" value="Genomic_DNA"/>
</dbReference>
<evidence type="ECO:0000313" key="2">
    <source>
        <dbReference type="Proteomes" id="UP000001916"/>
    </source>
</evidence>
<name>D7BHF8_ALLS1</name>
<proteinExistence type="predicted"/>
<evidence type="ECO:0000313" key="1">
    <source>
        <dbReference type="EMBL" id="ADH62196.1"/>
    </source>
</evidence>
<dbReference type="HOGENOM" id="CLU_2807434_0_0_0"/>